<protein>
    <submittedName>
        <fullName evidence="2">Uncharacterized protein</fullName>
    </submittedName>
</protein>
<name>A0A1I3HWV9_9ACTN</name>
<dbReference type="RefSeq" id="WP_091113256.1">
    <property type="nucleotide sequence ID" value="NZ_BKAF01000015.1"/>
</dbReference>
<proteinExistence type="predicted"/>
<dbReference type="EMBL" id="FOQG01000008">
    <property type="protein sequence ID" value="SFI40205.1"/>
    <property type="molecule type" value="Genomic_DNA"/>
</dbReference>
<gene>
    <name evidence="2" type="ORF">SAMN05216561_10821</name>
</gene>
<reference evidence="2 3" key="1">
    <citation type="submission" date="2016-10" db="EMBL/GenBank/DDBJ databases">
        <authorList>
            <person name="de Groot N.N."/>
        </authorList>
    </citation>
    <scope>NUCLEOTIDE SEQUENCE [LARGE SCALE GENOMIC DNA]</scope>
    <source>
        <strain evidence="2 3">CGMCC 1.11156</strain>
    </source>
</reference>
<evidence type="ECO:0000313" key="2">
    <source>
        <dbReference type="EMBL" id="SFI40205.1"/>
    </source>
</evidence>
<organism evidence="2 3">
    <name type="scientific">Nocardioides psychrotolerans</name>
    <dbReference type="NCBI Taxonomy" id="1005945"/>
    <lineage>
        <taxon>Bacteria</taxon>
        <taxon>Bacillati</taxon>
        <taxon>Actinomycetota</taxon>
        <taxon>Actinomycetes</taxon>
        <taxon>Propionibacteriales</taxon>
        <taxon>Nocardioidaceae</taxon>
        <taxon>Nocardioides</taxon>
    </lineage>
</organism>
<accession>A0A1I3HWV9</accession>
<evidence type="ECO:0000256" key="1">
    <source>
        <dbReference type="SAM" id="MobiDB-lite"/>
    </source>
</evidence>
<evidence type="ECO:0000313" key="3">
    <source>
        <dbReference type="Proteomes" id="UP000198649"/>
    </source>
</evidence>
<feature type="region of interest" description="Disordered" evidence="1">
    <location>
        <begin position="32"/>
        <end position="68"/>
    </location>
</feature>
<dbReference type="STRING" id="1005945.SAMN05216561_10821"/>
<dbReference type="Proteomes" id="UP000198649">
    <property type="component" value="Unassembled WGS sequence"/>
</dbReference>
<dbReference type="AlphaFoldDB" id="A0A1I3HWV9"/>
<dbReference type="OrthoDB" id="3791059at2"/>
<sequence length="237" mass="25092">MTTYPGQTITPPPSIDDILAKSTTDERIGRIDFTAPLVTDEEGTPVEPEALTTPAARPVRRPSPRPAPVVETEPVVVETEPVVVEIKPVAVEAEPVAVEIKPVDVSLAALPPADSLAKELPHLAVSVEEIAATVIDRMQRAGDAHVRLLEAVELETARRCELVTAQAELDAELIRLHARREAHAIITAARMRTGGDAGSAAEGQLLGEISASFSRFAESIETSAAEASMAHDPSSPS</sequence>
<keyword evidence="3" id="KW-1185">Reference proteome</keyword>